<feature type="domain" description="Response regulatory" evidence="2">
    <location>
        <begin position="33"/>
        <end position="155"/>
    </location>
</feature>
<keyword evidence="4" id="KW-1185">Reference proteome</keyword>
<sequence>MWQKLYPLTFKALKLPVNFGSKSEYMQHPPKYEILLAEDNSLILKLELRSLKRLVKCPVKGFWQGGELIDHLKQTANSEHLKLIFLDLNMPRVNGWDVLDFLEDFEYKNSIYVIVLSASMYEPDQKRALKYSRAIGYYDKFLDTQELSEILDQEVLKSTFNFEFKELEEGENTSCDQTLDFIS</sequence>
<reference evidence="3" key="1">
    <citation type="submission" date="2015-10" db="EMBL/GenBank/DDBJ databases">
        <title>Draft genome sequence of Salegentibacter mishustinae KCTC 12263.</title>
        <authorList>
            <person name="Lin W."/>
            <person name="Zheng Q."/>
        </authorList>
    </citation>
    <scope>NUCLEOTIDE SEQUENCE [LARGE SCALE GENOMIC DNA]</scope>
    <source>
        <strain evidence="3">KCTC 12263</strain>
    </source>
</reference>
<proteinExistence type="predicted"/>
<dbReference type="InterPro" id="IPR052893">
    <property type="entry name" value="TCS_response_regulator"/>
</dbReference>
<name>A0A0Q9ZP98_9FLAO</name>
<dbReference type="PANTHER" id="PTHR44520:SF2">
    <property type="entry name" value="RESPONSE REGULATOR RCP1"/>
    <property type="match status" value="1"/>
</dbReference>
<dbReference type="STRING" id="270918.APR42_02540"/>
<dbReference type="SMART" id="SM00448">
    <property type="entry name" value="REC"/>
    <property type="match status" value="1"/>
</dbReference>
<keyword evidence="1" id="KW-0597">Phosphoprotein</keyword>
<dbReference type="Proteomes" id="UP000051643">
    <property type="component" value="Unassembled WGS sequence"/>
</dbReference>
<dbReference type="PROSITE" id="PS50110">
    <property type="entry name" value="RESPONSE_REGULATORY"/>
    <property type="match status" value="1"/>
</dbReference>
<dbReference type="SUPFAM" id="SSF52172">
    <property type="entry name" value="CheY-like"/>
    <property type="match status" value="1"/>
</dbReference>
<dbReference type="AlphaFoldDB" id="A0A0Q9ZP98"/>
<dbReference type="Gene3D" id="3.40.50.2300">
    <property type="match status" value="1"/>
</dbReference>
<accession>A0A0Q9ZP98</accession>
<evidence type="ECO:0000256" key="1">
    <source>
        <dbReference type="PROSITE-ProRule" id="PRU00169"/>
    </source>
</evidence>
<evidence type="ECO:0000259" key="2">
    <source>
        <dbReference type="PROSITE" id="PS50110"/>
    </source>
</evidence>
<dbReference type="InterPro" id="IPR011006">
    <property type="entry name" value="CheY-like_superfamily"/>
</dbReference>
<dbReference type="InterPro" id="IPR001789">
    <property type="entry name" value="Sig_transdc_resp-reg_receiver"/>
</dbReference>
<comment type="caution">
    <text evidence="3">The sequence shown here is derived from an EMBL/GenBank/DDBJ whole genome shotgun (WGS) entry which is preliminary data.</text>
</comment>
<evidence type="ECO:0000313" key="4">
    <source>
        <dbReference type="Proteomes" id="UP000051643"/>
    </source>
</evidence>
<evidence type="ECO:0000313" key="3">
    <source>
        <dbReference type="EMBL" id="KRG30759.1"/>
    </source>
</evidence>
<feature type="modified residue" description="4-aspartylphosphate" evidence="1">
    <location>
        <position position="87"/>
    </location>
</feature>
<dbReference type="EMBL" id="LKTP01000001">
    <property type="protein sequence ID" value="KRG30759.1"/>
    <property type="molecule type" value="Genomic_DNA"/>
</dbReference>
<protein>
    <recommendedName>
        <fullName evidence="2">Response regulatory domain-containing protein</fullName>
    </recommendedName>
</protein>
<organism evidence="3 4">
    <name type="scientific">Salegentibacter mishustinae</name>
    <dbReference type="NCBI Taxonomy" id="270918"/>
    <lineage>
        <taxon>Bacteria</taxon>
        <taxon>Pseudomonadati</taxon>
        <taxon>Bacteroidota</taxon>
        <taxon>Flavobacteriia</taxon>
        <taxon>Flavobacteriales</taxon>
        <taxon>Flavobacteriaceae</taxon>
        <taxon>Salegentibacter</taxon>
    </lineage>
</organism>
<dbReference type="Pfam" id="PF00072">
    <property type="entry name" value="Response_reg"/>
    <property type="match status" value="1"/>
</dbReference>
<dbReference type="GO" id="GO:0000160">
    <property type="term" value="P:phosphorelay signal transduction system"/>
    <property type="evidence" value="ECO:0007669"/>
    <property type="project" value="InterPro"/>
</dbReference>
<dbReference type="PANTHER" id="PTHR44520">
    <property type="entry name" value="RESPONSE REGULATOR RCP1-RELATED"/>
    <property type="match status" value="1"/>
</dbReference>
<gene>
    <name evidence="3" type="ORF">APR42_02540</name>
</gene>